<evidence type="ECO:0000259" key="1">
    <source>
        <dbReference type="SMART" id="SM00829"/>
    </source>
</evidence>
<keyword evidence="3" id="KW-1185">Reference proteome</keyword>
<comment type="caution">
    <text evidence="2">The sequence shown here is derived from an EMBL/GenBank/DDBJ whole genome shotgun (WGS) entry which is preliminary data.</text>
</comment>
<dbReference type="InterPro" id="IPR020843">
    <property type="entry name" value="ER"/>
</dbReference>
<evidence type="ECO:0000313" key="2">
    <source>
        <dbReference type="EMBL" id="MDY7227838.1"/>
    </source>
</evidence>
<dbReference type="InterPro" id="IPR036291">
    <property type="entry name" value="NAD(P)-bd_dom_sf"/>
</dbReference>
<dbReference type="Pfam" id="PF13602">
    <property type="entry name" value="ADH_zinc_N_2"/>
    <property type="match status" value="1"/>
</dbReference>
<dbReference type="SUPFAM" id="SSF51735">
    <property type="entry name" value="NAD(P)-binding Rossmann-fold domains"/>
    <property type="match status" value="1"/>
</dbReference>
<evidence type="ECO:0000313" key="3">
    <source>
        <dbReference type="Proteomes" id="UP001291309"/>
    </source>
</evidence>
<proteinExistence type="predicted"/>
<organism evidence="2 3">
    <name type="scientific">Hyalangium rubrum</name>
    <dbReference type="NCBI Taxonomy" id="3103134"/>
    <lineage>
        <taxon>Bacteria</taxon>
        <taxon>Pseudomonadati</taxon>
        <taxon>Myxococcota</taxon>
        <taxon>Myxococcia</taxon>
        <taxon>Myxococcales</taxon>
        <taxon>Cystobacterineae</taxon>
        <taxon>Archangiaceae</taxon>
        <taxon>Hyalangium</taxon>
    </lineage>
</organism>
<sequence>MRAITFYEYGPPSLLRLEERPDPVPGPGQVRVRVRACSMNAADWHILRADPFLARLAVGLFKPRYNVLGCDLAGVVDAVGPGVTRFKAGDAVMGELGSSGWGAFAERVCAPEGVLALKPANIGFDEAAAAPLAGVTAVQGLRREGCLKPGERVLINGASGGVGTYAVQVAKVLGAEVVAVCSPRNVEQVRSLGADQVIDYTQTDFTQSDARYDLILAVNGYHPLSHYKRVLAPGGRFLMTGGAGRQMAAAVLLGPLHSLLSGKRLGYVTMKSNLEDLEFLRDCLGDGRVRSVIDRTFPLDKVPEALAYLEEGHARGKVVIQVALPSEGRAEATRGEPSA</sequence>
<dbReference type="RefSeq" id="WP_321546568.1">
    <property type="nucleotide sequence ID" value="NZ_JAXIVS010000005.1"/>
</dbReference>
<dbReference type="InterPro" id="IPR011032">
    <property type="entry name" value="GroES-like_sf"/>
</dbReference>
<dbReference type="Gene3D" id="3.90.180.10">
    <property type="entry name" value="Medium-chain alcohol dehydrogenases, catalytic domain"/>
    <property type="match status" value="1"/>
</dbReference>
<dbReference type="SUPFAM" id="SSF50129">
    <property type="entry name" value="GroES-like"/>
    <property type="match status" value="1"/>
</dbReference>
<dbReference type="PANTHER" id="PTHR44013:SF1">
    <property type="entry name" value="ZINC-TYPE ALCOHOL DEHYDROGENASE-LIKE PROTEIN C16A3.02C"/>
    <property type="match status" value="1"/>
</dbReference>
<dbReference type="InterPro" id="IPR013154">
    <property type="entry name" value="ADH-like_N"/>
</dbReference>
<reference evidence="2 3" key="1">
    <citation type="submission" date="2023-12" db="EMBL/GenBank/DDBJ databases">
        <title>the genome sequence of Hyalangium sp. s54d21.</title>
        <authorList>
            <person name="Zhang X."/>
        </authorList>
    </citation>
    <scope>NUCLEOTIDE SEQUENCE [LARGE SCALE GENOMIC DNA]</scope>
    <source>
        <strain evidence="3">s54d21</strain>
    </source>
</reference>
<gene>
    <name evidence="2" type="ORF">SYV04_15590</name>
</gene>
<feature type="domain" description="Enoyl reductase (ER)" evidence="1">
    <location>
        <begin position="10"/>
        <end position="320"/>
    </location>
</feature>
<dbReference type="PANTHER" id="PTHR44013">
    <property type="entry name" value="ZINC-TYPE ALCOHOL DEHYDROGENASE-LIKE PROTEIN C16A3.02C"/>
    <property type="match status" value="1"/>
</dbReference>
<dbReference type="InterPro" id="IPR002364">
    <property type="entry name" value="Quin_OxRdtase/zeta-crystal_CS"/>
</dbReference>
<dbReference type="PROSITE" id="PS01162">
    <property type="entry name" value="QOR_ZETA_CRYSTAL"/>
    <property type="match status" value="1"/>
</dbReference>
<dbReference type="InterPro" id="IPR052733">
    <property type="entry name" value="Chloroplast_QOR"/>
</dbReference>
<protein>
    <submittedName>
        <fullName evidence="2">NAD(P)-dependent alcohol dehydrogenase</fullName>
    </submittedName>
</protein>
<dbReference type="SMART" id="SM00829">
    <property type="entry name" value="PKS_ER"/>
    <property type="match status" value="1"/>
</dbReference>
<dbReference type="Proteomes" id="UP001291309">
    <property type="component" value="Unassembled WGS sequence"/>
</dbReference>
<dbReference type="CDD" id="cd08267">
    <property type="entry name" value="MDR1"/>
    <property type="match status" value="1"/>
</dbReference>
<name>A0ABU5H2Z5_9BACT</name>
<dbReference type="EMBL" id="JAXIVS010000005">
    <property type="protein sequence ID" value="MDY7227838.1"/>
    <property type="molecule type" value="Genomic_DNA"/>
</dbReference>
<dbReference type="Pfam" id="PF08240">
    <property type="entry name" value="ADH_N"/>
    <property type="match status" value="1"/>
</dbReference>
<accession>A0ABU5H2Z5</accession>
<dbReference type="Gene3D" id="3.40.50.720">
    <property type="entry name" value="NAD(P)-binding Rossmann-like Domain"/>
    <property type="match status" value="1"/>
</dbReference>